<dbReference type="InterPro" id="IPR016024">
    <property type="entry name" value="ARM-type_fold"/>
</dbReference>
<feature type="compositionally biased region" description="Basic and acidic residues" evidence="5">
    <location>
        <begin position="1419"/>
        <end position="1441"/>
    </location>
</feature>
<comment type="subcellular location">
    <subcellularLocation>
        <location evidence="1">Membrane</location>
        <topology evidence="1">Multi-pass membrane protein</topology>
    </subcellularLocation>
</comment>
<dbReference type="InterPro" id="IPR020839">
    <property type="entry name" value="SCD"/>
</dbReference>
<evidence type="ECO:0000256" key="5">
    <source>
        <dbReference type="SAM" id="MobiDB-lite"/>
    </source>
</evidence>
<dbReference type="Pfam" id="PF08514">
    <property type="entry name" value="STAG"/>
    <property type="match status" value="1"/>
</dbReference>
<comment type="caution">
    <text evidence="8">The sequence shown here is derived from an EMBL/GenBank/DDBJ whole genome shotgun (WGS) entry which is preliminary data.</text>
</comment>
<dbReference type="Pfam" id="PF24571">
    <property type="entry name" value="HEAT_SCC3-SA"/>
    <property type="match status" value="1"/>
</dbReference>
<feature type="compositionally biased region" description="Acidic residues" evidence="5">
    <location>
        <begin position="1588"/>
        <end position="1616"/>
    </location>
</feature>
<feature type="region of interest" description="Disordered" evidence="5">
    <location>
        <begin position="330"/>
        <end position="363"/>
    </location>
</feature>
<reference evidence="8 9" key="1">
    <citation type="submission" date="2024-06" db="EMBL/GenBank/DDBJ databases">
        <authorList>
            <person name="Kraege A."/>
            <person name="Thomma B."/>
        </authorList>
    </citation>
    <scope>NUCLEOTIDE SEQUENCE [LARGE SCALE GENOMIC DNA]</scope>
</reference>
<dbReference type="EMBL" id="CAXHTA020000006">
    <property type="protein sequence ID" value="CAL5222032.1"/>
    <property type="molecule type" value="Genomic_DNA"/>
</dbReference>
<evidence type="ECO:0000313" key="9">
    <source>
        <dbReference type="Proteomes" id="UP001497392"/>
    </source>
</evidence>
<dbReference type="Gene3D" id="1.20.120.1630">
    <property type="match status" value="1"/>
</dbReference>
<protein>
    <submittedName>
        <fullName evidence="8">G4324 protein</fullName>
    </submittedName>
</protein>
<gene>
    <name evidence="8" type="primary">g4324</name>
    <name evidence="8" type="ORF">VP750_LOCUS3691</name>
</gene>
<keyword evidence="2 6" id="KW-0812">Transmembrane</keyword>
<dbReference type="InterPro" id="IPR056396">
    <property type="entry name" value="HEAT_SCC3-SA"/>
</dbReference>
<keyword evidence="9" id="KW-1185">Reference proteome</keyword>
<dbReference type="InterPro" id="IPR011989">
    <property type="entry name" value="ARM-like"/>
</dbReference>
<feature type="region of interest" description="Disordered" evidence="5">
    <location>
        <begin position="1404"/>
        <end position="1631"/>
    </location>
</feature>
<dbReference type="PROSITE" id="PS51425">
    <property type="entry name" value="SCD"/>
    <property type="match status" value="1"/>
</dbReference>
<feature type="compositionally biased region" description="Acidic residues" evidence="5">
    <location>
        <begin position="1499"/>
        <end position="1514"/>
    </location>
</feature>
<feature type="transmembrane region" description="Helical" evidence="6">
    <location>
        <begin position="124"/>
        <end position="146"/>
    </location>
</feature>
<dbReference type="InterPro" id="IPR039662">
    <property type="entry name" value="Cohesin_Scc3/SA"/>
</dbReference>
<keyword evidence="3 6" id="KW-1133">Transmembrane helix</keyword>
<evidence type="ECO:0000256" key="3">
    <source>
        <dbReference type="ARBA" id="ARBA00022989"/>
    </source>
</evidence>
<organism evidence="8 9">
    <name type="scientific">Coccomyxa viridis</name>
    <dbReference type="NCBI Taxonomy" id="1274662"/>
    <lineage>
        <taxon>Eukaryota</taxon>
        <taxon>Viridiplantae</taxon>
        <taxon>Chlorophyta</taxon>
        <taxon>core chlorophytes</taxon>
        <taxon>Trebouxiophyceae</taxon>
        <taxon>Trebouxiophyceae incertae sedis</taxon>
        <taxon>Coccomyxaceae</taxon>
        <taxon>Coccomyxa</taxon>
    </lineage>
</organism>
<evidence type="ECO:0000313" key="8">
    <source>
        <dbReference type="EMBL" id="CAL5222032.1"/>
    </source>
</evidence>
<evidence type="ECO:0000259" key="7">
    <source>
        <dbReference type="PROSITE" id="PS51425"/>
    </source>
</evidence>
<evidence type="ECO:0000256" key="2">
    <source>
        <dbReference type="ARBA" id="ARBA00022692"/>
    </source>
</evidence>
<feature type="compositionally biased region" description="Basic residues" evidence="5">
    <location>
        <begin position="1535"/>
        <end position="1546"/>
    </location>
</feature>
<dbReference type="InterPro" id="IPR009915">
    <property type="entry name" value="NnrU_dom"/>
</dbReference>
<keyword evidence="4 6" id="KW-0472">Membrane</keyword>
<sequence>MSRKYLAETQRYKAAPEGSGYPRSGDIGQKEELVGEDAAYFDVEQQSTGKWVFFTVELAVVLGIMYVVWIAPSTGVASAFLEQLEKISSDSTALMLAIFAVFALVHSGLAYLRPYGEELIGARAFRVIFAAISLPLATLALAHFINHRYDGLPLWNLRGQPFVHEAVWILNFVSFFFLYPSTFNLLEVAAVDEPKLHLWETGVMRITRHPQSFGQALWCLAHTLWIGSTFMVATTGALMAHHLFSCWHGDYRLRRKYGEAFDAVKERTSILPFQAIWEGRQKLPKDYYKEWLRLPYATILAVTLGAYWAHPLMQRASYWLNWASARAQNKAPDYKENSEPNETEYKGDEQLSDDEAAPVTVSKRRKVTKTKAGVKKEENLSVLDAASLLVVAKGARGKFRAAAQAWAQSYQENKTRATAAVLTFLVQAAGSSYLITDADVEEGEVDETVKTLLDGVTTEGYTDHFNGKGQKAFAGNYLELWEKLITEGHTAEILADGFLMDKLIHLLIGLNCSVVRSFRYVATLTAQQIVTSLVGACLLLGEARETAQRQLTAEKSKKGCSEERIASFQRTLDRCHSQAQSLETSIQAIWQGIFSARFRDVDADIRATVIRGIGDWIAINPADFLTDHYLKYVAWALSDRDALVRETALSALLDAYESEENMSPLHGFTTRFQSRFAELVYDKSEAVAVKGIQLVTLLVKAEEMPQDQARELYRLLVEDSAPIRHAAAELVAGMLEPQGRHFLAQSPSKAKKGRGAEPSSAQLQLAGLLQILKLLGASPDQAAAAEAEASLSPSKRRQSKGSPLETPLHPAEVAHVVDGLFEHVEVLKDWRVMVESLADDRANEARGDAATTNLILLLAASVHRAVTAAVPGSRADGRKVMGKAKAATAAASARQEVTLALSQPLPALLRKFQTEPRKVAALVNMVRDLKLDIFSLKRQEEGLEALVQQIADLLIKHSAEDVIEACSQTLQHCAAHGPDAFKDKAQLIVASTAKDLAKRLATAVAAVGGLSEAELQEERSSEEEGEEASVLRLALLRVLATLRASAAPAEEAATLKSTQKLLAEAAKGQHVPLSCLKLAIDSTQLLLMWSLRTLEQSASPSNTAVTALSKAAASFGNQLDAIGAVEDDADVQQRIQKTQSNLFLVFSPRKLKGTALEALAYTPHSNMLDAYWQRTAAILARKPDQADLEQHADLEQDDADGEQSEHSGTSPAAQALAASWREAIAGPARLVALQMVDGMDGEVLAGRVVMELGSPEKVVTEAVKEVIRILKKTQAASVPQVYVAALREAYQAALEAEGDAQGEALQLFGELGQRIANSYAGFISGAASALLQIVKGGVDYALQEGTELLPFLEGLAPLAARLPAREASAAAQHLQAAAAPHKPVAGARDWAPYEHTLEELQAKADKDAKKDAPAALGKRPAEPKDKKRRLSFVERNRRAARGEPINEEEEEDAIQDPEAATQYDSGAPGLSLRLELITDDGAGSSRQGWAGLDGMEQMEAMDIDQDHGDDEDDADAAHDQDDVMPTEEQAAFHSRPSRGKPRRQLKRIAEPEEPSAKDDDNASDEDTELQKPRPAVNIGHLSGLGASAEEEVEEEEDDADEEEEEEDEEMEEDSEAEALAKEPSRPRLRLH</sequence>
<name>A0ABP1FWY3_9CHLO</name>
<feature type="domain" description="SCD" evidence="7">
    <location>
        <begin position="594"/>
        <end position="679"/>
    </location>
</feature>
<accession>A0ABP1FWY3</accession>
<dbReference type="PANTHER" id="PTHR11199">
    <property type="entry name" value="STROMAL ANTIGEN"/>
    <property type="match status" value="1"/>
</dbReference>
<dbReference type="SUPFAM" id="SSF48371">
    <property type="entry name" value="ARM repeat"/>
    <property type="match status" value="1"/>
</dbReference>
<feature type="compositionally biased region" description="Basic and acidic residues" evidence="5">
    <location>
        <begin position="332"/>
        <end position="349"/>
    </location>
</feature>
<feature type="transmembrane region" description="Helical" evidence="6">
    <location>
        <begin position="166"/>
        <end position="186"/>
    </location>
</feature>
<dbReference type="InterPro" id="IPR013721">
    <property type="entry name" value="STAG"/>
</dbReference>
<feature type="region of interest" description="Disordered" evidence="5">
    <location>
        <begin position="785"/>
        <end position="808"/>
    </location>
</feature>
<feature type="compositionally biased region" description="Acidic residues" evidence="5">
    <location>
        <begin position="1445"/>
        <end position="1455"/>
    </location>
</feature>
<feature type="transmembrane region" description="Helical" evidence="6">
    <location>
        <begin position="51"/>
        <end position="71"/>
    </location>
</feature>
<dbReference type="PANTHER" id="PTHR11199:SF0">
    <property type="entry name" value="LD34181P-RELATED"/>
    <property type="match status" value="1"/>
</dbReference>
<proteinExistence type="predicted"/>
<feature type="region of interest" description="Disordered" evidence="5">
    <location>
        <begin position="1"/>
        <end position="26"/>
    </location>
</feature>
<evidence type="ECO:0000256" key="1">
    <source>
        <dbReference type="ARBA" id="ARBA00004141"/>
    </source>
</evidence>
<evidence type="ECO:0000256" key="6">
    <source>
        <dbReference type="SAM" id="Phobius"/>
    </source>
</evidence>
<dbReference type="Pfam" id="PF21581">
    <property type="entry name" value="SCD"/>
    <property type="match status" value="1"/>
</dbReference>
<dbReference type="Gene3D" id="1.25.10.10">
    <property type="entry name" value="Leucine-rich Repeat Variant"/>
    <property type="match status" value="1"/>
</dbReference>
<evidence type="ECO:0000256" key="4">
    <source>
        <dbReference type="ARBA" id="ARBA00023136"/>
    </source>
</evidence>
<dbReference type="Proteomes" id="UP001497392">
    <property type="component" value="Unassembled WGS sequence"/>
</dbReference>
<dbReference type="Pfam" id="PF07298">
    <property type="entry name" value="NnrU"/>
    <property type="match status" value="1"/>
</dbReference>
<feature type="transmembrane region" description="Helical" evidence="6">
    <location>
        <begin position="91"/>
        <end position="112"/>
    </location>
</feature>
<feature type="compositionally biased region" description="Basic and acidic residues" evidence="5">
    <location>
        <begin position="1547"/>
        <end position="1560"/>
    </location>
</feature>